<comment type="caution">
    <text evidence="4">The sequence shown here is derived from an EMBL/GenBank/DDBJ whole genome shotgun (WGS) entry which is preliminary data.</text>
</comment>
<dbReference type="GO" id="GO:0022857">
    <property type="term" value="F:transmembrane transporter activity"/>
    <property type="evidence" value="ECO:0007669"/>
    <property type="project" value="TreeGrafter"/>
</dbReference>
<reference evidence="4" key="2">
    <citation type="submission" date="2023-01" db="EMBL/GenBank/DDBJ databases">
        <authorList>
            <person name="Sun Q."/>
            <person name="Evtushenko L."/>
        </authorList>
    </citation>
    <scope>NUCLEOTIDE SEQUENCE</scope>
    <source>
        <strain evidence="4">VKM Ac-1940</strain>
    </source>
</reference>
<dbReference type="PANTHER" id="PTHR24220:SF676">
    <property type="entry name" value="OLIGOPEPTIDE TRANSPORT ATP-BINDING PROTEIN AMIE"/>
    <property type="match status" value="1"/>
</dbReference>
<dbReference type="GO" id="GO:0005886">
    <property type="term" value="C:plasma membrane"/>
    <property type="evidence" value="ECO:0007669"/>
    <property type="project" value="TreeGrafter"/>
</dbReference>
<keyword evidence="2" id="KW-0067">ATP-binding</keyword>
<gene>
    <name evidence="4" type="ORF">GCM10017591_20230</name>
</gene>
<feature type="domain" description="ABC transporter" evidence="3">
    <location>
        <begin position="11"/>
        <end position="254"/>
    </location>
</feature>
<dbReference type="GO" id="GO:0005524">
    <property type="term" value="F:ATP binding"/>
    <property type="evidence" value="ECO:0007669"/>
    <property type="project" value="UniProtKB-KW"/>
</dbReference>
<dbReference type="Pfam" id="PF00005">
    <property type="entry name" value="ABC_tran"/>
    <property type="match status" value="1"/>
</dbReference>
<organism evidence="4 5">
    <name type="scientific">Microbacterium dextranolyticum</name>
    <dbReference type="NCBI Taxonomy" id="36806"/>
    <lineage>
        <taxon>Bacteria</taxon>
        <taxon>Bacillati</taxon>
        <taxon>Actinomycetota</taxon>
        <taxon>Actinomycetes</taxon>
        <taxon>Micrococcales</taxon>
        <taxon>Microbacteriaceae</taxon>
        <taxon>Microbacterium</taxon>
    </lineage>
</organism>
<dbReference type="GO" id="GO:0016887">
    <property type="term" value="F:ATP hydrolysis activity"/>
    <property type="evidence" value="ECO:0007669"/>
    <property type="project" value="InterPro"/>
</dbReference>
<dbReference type="RefSeq" id="WP_204963592.1">
    <property type="nucleotide sequence ID" value="NZ_BAAAUR010000001.1"/>
</dbReference>
<dbReference type="Proteomes" id="UP001142291">
    <property type="component" value="Unassembled WGS sequence"/>
</dbReference>
<dbReference type="Gene3D" id="3.40.50.300">
    <property type="entry name" value="P-loop containing nucleotide triphosphate hydrolases"/>
    <property type="match status" value="1"/>
</dbReference>
<reference evidence="4" key="1">
    <citation type="journal article" date="2014" name="Int. J. Syst. Evol. Microbiol.">
        <title>Complete genome sequence of Corynebacterium casei LMG S-19264T (=DSM 44701T), isolated from a smear-ripened cheese.</title>
        <authorList>
            <consortium name="US DOE Joint Genome Institute (JGI-PGF)"/>
            <person name="Walter F."/>
            <person name="Albersmeier A."/>
            <person name="Kalinowski J."/>
            <person name="Ruckert C."/>
        </authorList>
    </citation>
    <scope>NUCLEOTIDE SEQUENCE</scope>
    <source>
        <strain evidence="4">VKM Ac-1940</strain>
    </source>
</reference>
<dbReference type="InterPro" id="IPR003593">
    <property type="entry name" value="AAA+_ATPase"/>
</dbReference>
<protein>
    <recommendedName>
        <fullName evidence="3">ABC transporter domain-containing protein</fullName>
    </recommendedName>
</protein>
<dbReference type="InterPro" id="IPR015854">
    <property type="entry name" value="ABC_transpr_LolD-like"/>
</dbReference>
<dbReference type="InterPro" id="IPR003439">
    <property type="entry name" value="ABC_transporter-like_ATP-bd"/>
</dbReference>
<dbReference type="PROSITE" id="PS50893">
    <property type="entry name" value="ABC_TRANSPORTER_2"/>
    <property type="match status" value="1"/>
</dbReference>
<dbReference type="InterPro" id="IPR027417">
    <property type="entry name" value="P-loop_NTPase"/>
</dbReference>
<dbReference type="PANTHER" id="PTHR24220">
    <property type="entry name" value="IMPORT ATP-BINDING PROTEIN"/>
    <property type="match status" value="1"/>
</dbReference>
<accession>A0A9W6HME9</accession>
<keyword evidence="1" id="KW-0547">Nucleotide-binding</keyword>
<dbReference type="PROSITE" id="PS00211">
    <property type="entry name" value="ABC_TRANSPORTER_1"/>
    <property type="match status" value="1"/>
</dbReference>
<dbReference type="EMBL" id="BSER01000009">
    <property type="protein sequence ID" value="GLJ95960.1"/>
    <property type="molecule type" value="Genomic_DNA"/>
</dbReference>
<dbReference type="SMART" id="SM00382">
    <property type="entry name" value="AAA"/>
    <property type="match status" value="1"/>
</dbReference>
<dbReference type="SUPFAM" id="SSF52540">
    <property type="entry name" value="P-loop containing nucleoside triphosphate hydrolases"/>
    <property type="match status" value="1"/>
</dbReference>
<proteinExistence type="predicted"/>
<name>A0A9W6HME9_9MICO</name>
<evidence type="ECO:0000313" key="5">
    <source>
        <dbReference type="Proteomes" id="UP001142291"/>
    </source>
</evidence>
<evidence type="ECO:0000259" key="3">
    <source>
        <dbReference type="PROSITE" id="PS50893"/>
    </source>
</evidence>
<evidence type="ECO:0000256" key="2">
    <source>
        <dbReference type="ARBA" id="ARBA00022840"/>
    </source>
</evidence>
<sequence>MHGRAPSDTAIICDDLTVARGGLRVAEGITVRVGTGRALAVMGPTGAGKSSLVALLAGADEPGLTVAGGSAFVEGISVRKRGRAQRVRSYVTGYLPQGAGTTLPARLTVAEVIGEPVTSRDRRVNERALSLRVASLLDELELPLGAATKYPYELSSGMRQRVALARALVLEPRLFIGDDPYANLDLEVRVAARDALLRRRADRGMAIVIVTNESEAVRELDADVLVLRAGHPVAYGHGTADLLWTPDETTRLAS</sequence>
<evidence type="ECO:0000256" key="1">
    <source>
        <dbReference type="ARBA" id="ARBA00022741"/>
    </source>
</evidence>
<keyword evidence="5" id="KW-1185">Reference proteome</keyword>
<dbReference type="AlphaFoldDB" id="A0A9W6HME9"/>
<dbReference type="InterPro" id="IPR017871">
    <property type="entry name" value="ABC_transporter-like_CS"/>
</dbReference>
<evidence type="ECO:0000313" key="4">
    <source>
        <dbReference type="EMBL" id="GLJ95960.1"/>
    </source>
</evidence>